<gene>
    <name evidence="3" type="ORF">PGTG_08326</name>
</gene>
<accession>E3KE13</accession>
<dbReference type="STRING" id="418459.E3KE13"/>
<proteinExistence type="predicted"/>
<dbReference type="PANTHER" id="PTHR28041">
    <property type="entry name" value="54S RIBOSOMAL PROTEIN L25, MITOCHONDRIAL"/>
    <property type="match status" value="1"/>
</dbReference>
<dbReference type="GO" id="GO:0005762">
    <property type="term" value="C:mitochondrial large ribosomal subunit"/>
    <property type="evidence" value="ECO:0000318"/>
    <property type="project" value="GO_Central"/>
</dbReference>
<feature type="compositionally biased region" description="Basic residues" evidence="1">
    <location>
        <begin position="251"/>
        <end position="262"/>
    </location>
</feature>
<sequence>MTTDIEKAPTIRIANSSRLLKQSNQFISPHSILLRTKKAVQQRLKKIRTTRPNNSPSLLKILLSTTTTYSKDQGLGGESPFLPTKFRSDHSNPTIDPAKVRWRAPIIKAQARAQICKQAFHWRILRYVFNLTADSLGPTGGNQQKKMSRSTKNLLSQQPNFYDGSLSLEEFKQIPTDPVPKVIELLGGEDRLTVKDKRLLGLFQQPKDFIKPVLNSLSSSAAAASPQHDPLTQPRYSSPTLVPHSFGPYIGRRKPFKGKIRQRNREAKVAEVTQKMVKMDDRIQSYRKEWKIVKEKSKPALPF</sequence>
<dbReference type="InParanoid" id="E3KE13"/>
<dbReference type="GeneID" id="10529747"/>
<dbReference type="Proteomes" id="UP000008783">
    <property type="component" value="Unassembled WGS sequence"/>
</dbReference>
<keyword evidence="4" id="KW-1185">Reference proteome</keyword>
<feature type="region of interest" description="Disordered" evidence="1">
    <location>
        <begin position="221"/>
        <end position="267"/>
    </location>
</feature>
<evidence type="ECO:0000259" key="2">
    <source>
        <dbReference type="Pfam" id="PF18126"/>
    </source>
</evidence>
<name>E3KE13_PUCGT</name>
<reference key="1">
    <citation type="submission" date="2007-01" db="EMBL/GenBank/DDBJ databases">
        <title>The Genome Sequence of Puccinia graminis f. sp. tritici Strain CRL 75-36-700-3.</title>
        <authorList>
            <consortium name="The Broad Institute Genome Sequencing Platform"/>
            <person name="Birren B."/>
            <person name="Lander E."/>
            <person name="Galagan J."/>
            <person name="Nusbaum C."/>
            <person name="Devon K."/>
            <person name="Cuomo C."/>
            <person name="Jaffe D."/>
            <person name="Butler J."/>
            <person name="Alvarez P."/>
            <person name="Gnerre S."/>
            <person name="Grabherr M."/>
            <person name="Mauceli E."/>
            <person name="Brockman W."/>
            <person name="Young S."/>
            <person name="LaButti K."/>
            <person name="Sykes S."/>
            <person name="DeCaprio D."/>
            <person name="Crawford M."/>
            <person name="Koehrsen M."/>
            <person name="Engels R."/>
            <person name="Montgomery P."/>
            <person name="Pearson M."/>
            <person name="Howarth C."/>
            <person name="Larson L."/>
            <person name="White J."/>
            <person name="Zeng Q."/>
            <person name="Kodira C."/>
            <person name="Yandava C."/>
            <person name="Alvarado L."/>
            <person name="O'Leary S."/>
            <person name="Szabo L."/>
            <person name="Dean R."/>
            <person name="Schein J."/>
        </authorList>
    </citation>
    <scope>NUCLEOTIDE SEQUENCE</scope>
    <source>
        <strain>CRL 75-36-700-3</strain>
    </source>
</reference>
<dbReference type="OrthoDB" id="2504282at2759"/>
<dbReference type="AlphaFoldDB" id="E3KE13"/>
<dbReference type="HOGENOM" id="CLU_950409_0_0_1"/>
<protein>
    <recommendedName>
        <fullName evidence="2">Large ribosomal subunit protein mL59 domain-containing protein</fullName>
    </recommendedName>
</protein>
<evidence type="ECO:0000256" key="1">
    <source>
        <dbReference type="SAM" id="MobiDB-lite"/>
    </source>
</evidence>
<dbReference type="RefSeq" id="XP_003326789.2">
    <property type="nucleotide sequence ID" value="XM_003326741.2"/>
</dbReference>
<feature type="domain" description="Large ribosomal subunit protein mL59" evidence="2">
    <location>
        <begin position="46"/>
        <end position="288"/>
    </location>
</feature>
<dbReference type="EMBL" id="DS178282">
    <property type="protein sequence ID" value="EFP82370.2"/>
    <property type="molecule type" value="Genomic_DNA"/>
</dbReference>
<evidence type="ECO:0000313" key="4">
    <source>
        <dbReference type="Proteomes" id="UP000008783"/>
    </source>
</evidence>
<evidence type="ECO:0000313" key="3">
    <source>
        <dbReference type="EMBL" id="EFP82370.2"/>
    </source>
</evidence>
<dbReference type="InterPro" id="IPR037507">
    <property type="entry name" value="Ribosomal_mL59"/>
</dbReference>
<reference evidence="4" key="2">
    <citation type="journal article" date="2011" name="Proc. Natl. Acad. Sci. U.S.A.">
        <title>Obligate biotrophy features unraveled by the genomic analysis of rust fungi.</title>
        <authorList>
            <person name="Duplessis S."/>
            <person name="Cuomo C.A."/>
            <person name="Lin Y.-C."/>
            <person name="Aerts A."/>
            <person name="Tisserant E."/>
            <person name="Veneault-Fourrey C."/>
            <person name="Joly D.L."/>
            <person name="Hacquard S."/>
            <person name="Amselem J."/>
            <person name="Cantarel B.L."/>
            <person name="Chiu R."/>
            <person name="Coutinho P.M."/>
            <person name="Feau N."/>
            <person name="Field M."/>
            <person name="Frey P."/>
            <person name="Gelhaye E."/>
            <person name="Goldberg J."/>
            <person name="Grabherr M.G."/>
            <person name="Kodira C.D."/>
            <person name="Kohler A."/>
            <person name="Kuees U."/>
            <person name="Lindquist E.A."/>
            <person name="Lucas S.M."/>
            <person name="Mago R."/>
            <person name="Mauceli E."/>
            <person name="Morin E."/>
            <person name="Murat C."/>
            <person name="Pangilinan J.L."/>
            <person name="Park R."/>
            <person name="Pearson M."/>
            <person name="Quesneville H."/>
            <person name="Rouhier N."/>
            <person name="Sakthikumar S."/>
            <person name="Salamov A.A."/>
            <person name="Schmutz J."/>
            <person name="Selles B."/>
            <person name="Shapiro H."/>
            <person name="Tanguay P."/>
            <person name="Tuskan G.A."/>
            <person name="Henrissat B."/>
            <person name="Van de Peer Y."/>
            <person name="Rouze P."/>
            <person name="Ellis J.G."/>
            <person name="Dodds P.N."/>
            <person name="Schein J.E."/>
            <person name="Zhong S."/>
            <person name="Hamelin R.C."/>
            <person name="Grigoriev I.V."/>
            <person name="Szabo L.J."/>
            <person name="Martin F."/>
        </authorList>
    </citation>
    <scope>NUCLEOTIDE SEQUENCE [LARGE SCALE GENOMIC DNA]</scope>
    <source>
        <strain evidence="4">CRL 75-36-700-3 / race SCCL</strain>
    </source>
</reference>
<dbReference type="InterPro" id="IPR040922">
    <property type="entry name" value="Ribosomal_mL59_dom"/>
</dbReference>
<dbReference type="Pfam" id="PF18126">
    <property type="entry name" value="Mitoc_mL59"/>
    <property type="match status" value="1"/>
</dbReference>
<dbReference type="PANTHER" id="PTHR28041:SF1">
    <property type="entry name" value="LARGE RIBOSOMAL SUBUNIT PROTEIN ML59"/>
    <property type="match status" value="1"/>
</dbReference>
<dbReference type="GO" id="GO:0003735">
    <property type="term" value="F:structural constituent of ribosome"/>
    <property type="evidence" value="ECO:0000318"/>
    <property type="project" value="GO_Central"/>
</dbReference>
<dbReference type="KEGG" id="pgr:PGTG_08326"/>
<organism evidence="3 4">
    <name type="scientific">Puccinia graminis f. sp. tritici (strain CRL 75-36-700-3 / race SCCL)</name>
    <name type="common">Black stem rust fungus</name>
    <dbReference type="NCBI Taxonomy" id="418459"/>
    <lineage>
        <taxon>Eukaryota</taxon>
        <taxon>Fungi</taxon>
        <taxon>Dikarya</taxon>
        <taxon>Basidiomycota</taxon>
        <taxon>Pucciniomycotina</taxon>
        <taxon>Pucciniomycetes</taxon>
        <taxon>Pucciniales</taxon>
        <taxon>Pucciniaceae</taxon>
        <taxon>Puccinia</taxon>
    </lineage>
</organism>
<dbReference type="VEuPathDB" id="FungiDB:PGTG_08326"/>